<keyword evidence="1" id="KW-0472">Membrane</keyword>
<feature type="transmembrane region" description="Helical" evidence="1">
    <location>
        <begin position="57"/>
        <end position="77"/>
    </location>
</feature>
<reference evidence="3" key="1">
    <citation type="submission" date="2021-01" db="EMBL/GenBank/DDBJ databases">
        <title>Genome public.</title>
        <authorList>
            <person name="Liu C."/>
            <person name="Sun Q."/>
        </authorList>
    </citation>
    <scope>NUCLEOTIDE SEQUENCE [LARGE SCALE GENOMIC DNA]</scope>
    <source>
        <strain evidence="3">YIM B02505</strain>
    </source>
</reference>
<evidence type="ECO:0000256" key="1">
    <source>
        <dbReference type="SAM" id="Phobius"/>
    </source>
</evidence>
<proteinExistence type="predicted"/>
<dbReference type="EMBL" id="JAENHN010000006">
    <property type="protein sequence ID" value="MBK1809452.1"/>
    <property type="molecule type" value="Genomic_DNA"/>
</dbReference>
<dbReference type="RefSeq" id="WP_200265987.1">
    <property type="nucleotide sequence ID" value="NZ_JAENHN010000006.1"/>
</dbReference>
<name>A0ABS1EJB9_9CLOT</name>
<comment type="caution">
    <text evidence="2">The sequence shown here is derived from an EMBL/GenBank/DDBJ whole genome shotgun (WGS) entry which is preliminary data.</text>
</comment>
<keyword evidence="1" id="KW-0812">Transmembrane</keyword>
<evidence type="ECO:0008006" key="4">
    <source>
        <dbReference type="Google" id="ProtNLM"/>
    </source>
</evidence>
<keyword evidence="1" id="KW-1133">Transmembrane helix</keyword>
<protein>
    <recommendedName>
        <fullName evidence="4">Heme ABC transporter</fullName>
    </recommendedName>
</protein>
<accession>A0ABS1EJB9</accession>
<organism evidence="2 3">
    <name type="scientific">Clostridium yunnanense</name>
    <dbReference type="NCBI Taxonomy" id="2800325"/>
    <lineage>
        <taxon>Bacteria</taxon>
        <taxon>Bacillati</taxon>
        <taxon>Bacillota</taxon>
        <taxon>Clostridia</taxon>
        <taxon>Eubacteriales</taxon>
        <taxon>Clostridiaceae</taxon>
        <taxon>Clostridium</taxon>
    </lineage>
</organism>
<gene>
    <name evidence="2" type="ORF">JHL18_02175</name>
</gene>
<feature type="transmembrane region" description="Helical" evidence="1">
    <location>
        <begin position="33"/>
        <end position="51"/>
    </location>
</feature>
<evidence type="ECO:0000313" key="3">
    <source>
        <dbReference type="Proteomes" id="UP000596739"/>
    </source>
</evidence>
<dbReference type="Proteomes" id="UP000596739">
    <property type="component" value="Unassembled WGS sequence"/>
</dbReference>
<keyword evidence="3" id="KW-1185">Reference proteome</keyword>
<evidence type="ECO:0000313" key="2">
    <source>
        <dbReference type="EMBL" id="MBK1809452.1"/>
    </source>
</evidence>
<sequence length="90" mass="10111">MKSSNNKMNHPTDSEDVKNNIEVWEDIVSIKDLIISLVICSITTLGAYFLAPNDPPKPLFFGLFGAIVGFVICSFFIKPKRTFIESNQED</sequence>